<dbReference type="EMBL" id="QVQA01000027">
    <property type="protein sequence ID" value="KAF5099992.1"/>
    <property type="molecule type" value="Genomic_DNA"/>
</dbReference>
<gene>
    <name evidence="1" type="ORF">D0Z00_001472</name>
</gene>
<evidence type="ECO:0000313" key="2">
    <source>
        <dbReference type="Proteomes" id="UP000744676"/>
    </source>
</evidence>
<protein>
    <submittedName>
        <fullName evidence="1">Uncharacterized protein</fullName>
    </submittedName>
</protein>
<organism evidence="1 2">
    <name type="scientific">Geotrichum galactomycetum</name>
    <dbReference type="NCBI Taxonomy" id="27317"/>
    <lineage>
        <taxon>Eukaryota</taxon>
        <taxon>Fungi</taxon>
        <taxon>Dikarya</taxon>
        <taxon>Ascomycota</taxon>
        <taxon>Saccharomycotina</taxon>
        <taxon>Dipodascomycetes</taxon>
        <taxon>Dipodascales</taxon>
        <taxon>Dipodascaceae</taxon>
        <taxon>Geotrichum</taxon>
    </lineage>
</organism>
<dbReference type="Proteomes" id="UP000744676">
    <property type="component" value="Unassembled WGS sequence"/>
</dbReference>
<accession>A0ACB6V6Y1</accession>
<sequence length="245" mass="27902">MADRRPNPPGWVPPKAPYNPYDPTDIRPPGGYPSEFNTPGKERSWTIRPKEPENYRAVKDQLKRLQYTPRPLSDLYPGQYKVLRRVESGAFNTGVKYTSFFLGTGIVVFGVFFYRWNDGYENVFSSTYRFQLRMRDAIFGNLSESQREDLKPKQRGMTRKSSGNDDAAFIEPSREDSHSMQRPQRMHYIEAERIKQEREEAILRAVDIAEAELRAQKASGVAVSAGSGSATASATGQTGSSWKFW</sequence>
<comment type="caution">
    <text evidence="1">The sequence shown here is derived from an EMBL/GenBank/DDBJ whole genome shotgun (WGS) entry which is preliminary data.</text>
</comment>
<name>A0ACB6V6Y1_9ASCO</name>
<evidence type="ECO:0000313" key="1">
    <source>
        <dbReference type="EMBL" id="KAF5099992.1"/>
    </source>
</evidence>
<proteinExistence type="predicted"/>
<reference evidence="1 2" key="1">
    <citation type="journal article" date="2020" name="Front. Microbiol.">
        <title>Phenotypic and Genetic Characterization of the Cheese Ripening Yeast Geotrichum candidum.</title>
        <authorList>
            <person name="Perkins V."/>
            <person name="Vignola S."/>
            <person name="Lessard M.H."/>
            <person name="Plante P.L."/>
            <person name="Corbeil J."/>
            <person name="Dugat-Bony E."/>
            <person name="Frenette M."/>
            <person name="Labrie S."/>
        </authorList>
    </citation>
    <scope>NUCLEOTIDE SEQUENCE [LARGE SCALE GENOMIC DNA]</scope>
    <source>
        <strain evidence="1 2">LMA-1147</strain>
    </source>
</reference>
<keyword evidence="2" id="KW-1185">Reference proteome</keyword>